<evidence type="ECO:0000313" key="3">
    <source>
        <dbReference type="Proteomes" id="UP000308632"/>
    </source>
</evidence>
<reference evidence="2 3" key="1">
    <citation type="submission" date="2019-04" db="EMBL/GenBank/DDBJ databases">
        <title>Streptomyces lasaliensis sp.nov., an Actinomycete isolated from soil which produces the polyether antibiotic lasalocid.</title>
        <authorList>
            <person name="Erwin G."/>
            <person name="Haber C."/>
        </authorList>
    </citation>
    <scope>NUCLEOTIDE SEQUENCE [LARGE SCALE GENOMIC DNA]</scope>
    <source>
        <strain evidence="2 3">DSM 40089</strain>
    </source>
</reference>
<proteinExistence type="predicted"/>
<dbReference type="RefSeq" id="WP_137301699.1">
    <property type="nucleotide sequence ID" value="NZ_BMVD01000008.1"/>
</dbReference>
<evidence type="ECO:0000313" key="2">
    <source>
        <dbReference type="EMBL" id="TKT08163.1"/>
    </source>
</evidence>
<dbReference type="InterPro" id="IPR036291">
    <property type="entry name" value="NAD(P)-bd_dom_sf"/>
</dbReference>
<protein>
    <submittedName>
        <fullName evidence="2">NAD-dependent epimerase/dehydratase family protein</fullName>
    </submittedName>
</protein>
<dbReference type="PANTHER" id="PTHR47129">
    <property type="entry name" value="QUINONE OXIDOREDUCTASE 2"/>
    <property type="match status" value="1"/>
</dbReference>
<dbReference type="Gene3D" id="3.90.25.10">
    <property type="entry name" value="UDP-galactose 4-epimerase, domain 1"/>
    <property type="match status" value="1"/>
</dbReference>
<gene>
    <name evidence="2" type="ORF">E4U92_19440</name>
</gene>
<dbReference type="EMBL" id="SZPR01000015">
    <property type="protein sequence ID" value="TKT08163.1"/>
    <property type="molecule type" value="Genomic_DNA"/>
</dbReference>
<dbReference type="Proteomes" id="UP000308632">
    <property type="component" value="Unassembled WGS sequence"/>
</dbReference>
<dbReference type="InterPro" id="IPR016040">
    <property type="entry name" value="NAD(P)-bd_dom"/>
</dbReference>
<sequence length="288" mass="29992">MFVITGATGQLGSRIVQRLVTRVPADRVVACVRDPERAAGLLTAGVHVRRGDYDDPASLAQAFEGASRVLVVSVNDAGDAAVARHRAAIDAARAAGAERIFYTSHQGARADSLFAPMPDHAATERYLAATGAPFTSLRNGFYAGTVPLLLGGALETGELRAPADGPVSWTTHDDLAEAAAVLLADGGRYEGPTPPLTAARAYDLDDVAGLLTRLGGRTVRRVVVDDEEWTASLVGHGMPSGQADLLLGMFHASRRGEFATTGTALEDLLGRPAADLPAFLEGAVATAR</sequence>
<accession>A0A4V6AXM2</accession>
<dbReference type="SUPFAM" id="SSF51735">
    <property type="entry name" value="NAD(P)-binding Rossmann-fold domains"/>
    <property type="match status" value="1"/>
</dbReference>
<dbReference type="InterPro" id="IPR052718">
    <property type="entry name" value="NmrA-type_oxidoreductase"/>
</dbReference>
<comment type="caution">
    <text evidence="2">The sequence shown here is derived from an EMBL/GenBank/DDBJ whole genome shotgun (WGS) entry which is preliminary data.</text>
</comment>
<name>A0A4V6AXM2_STRGB</name>
<feature type="domain" description="NAD(P)-binding" evidence="1">
    <location>
        <begin position="6"/>
        <end position="142"/>
    </location>
</feature>
<dbReference type="PANTHER" id="PTHR47129:SF1">
    <property type="entry name" value="NMRA-LIKE DOMAIN-CONTAINING PROTEIN"/>
    <property type="match status" value="1"/>
</dbReference>
<organism evidence="2 3">
    <name type="scientific">Streptomyces galbus</name>
    <dbReference type="NCBI Taxonomy" id="33898"/>
    <lineage>
        <taxon>Bacteria</taxon>
        <taxon>Bacillati</taxon>
        <taxon>Actinomycetota</taxon>
        <taxon>Actinomycetes</taxon>
        <taxon>Kitasatosporales</taxon>
        <taxon>Streptomycetaceae</taxon>
        <taxon>Streptomyces</taxon>
    </lineage>
</organism>
<dbReference type="Gene3D" id="3.40.50.720">
    <property type="entry name" value="NAD(P)-binding Rossmann-like Domain"/>
    <property type="match status" value="1"/>
</dbReference>
<evidence type="ECO:0000259" key="1">
    <source>
        <dbReference type="Pfam" id="PF13460"/>
    </source>
</evidence>
<dbReference type="Pfam" id="PF13460">
    <property type="entry name" value="NAD_binding_10"/>
    <property type="match status" value="1"/>
</dbReference>
<dbReference type="AlphaFoldDB" id="A0A4V6AXM2"/>